<gene>
    <name evidence="1" type="primary">PGPP1_2</name>
    <name evidence="1" type="ORF">CASFOL_017921</name>
</gene>
<name>A0ABD3D894_9LAMI</name>
<reference evidence="2" key="1">
    <citation type="journal article" date="2024" name="IScience">
        <title>Strigolactones Initiate the Formation of Haustorium-like Structures in Castilleja.</title>
        <authorList>
            <person name="Buerger M."/>
            <person name="Peterson D."/>
            <person name="Chory J."/>
        </authorList>
    </citation>
    <scope>NUCLEOTIDE SEQUENCE [LARGE SCALE GENOMIC DNA]</scope>
</reference>
<dbReference type="Pfam" id="PF09419">
    <property type="entry name" value="PGP_phosphatase"/>
    <property type="match status" value="1"/>
</dbReference>
<keyword evidence="2" id="KW-1185">Reference proteome</keyword>
<dbReference type="EC" id="3.1.3.27" evidence="1"/>
<protein>
    <submittedName>
        <fullName evidence="1">Phosphatidylglycerophosphate phosphatase 1, chloroplastic/mitochondrial</fullName>
        <ecNumber evidence="1">3.1.3.27</ecNumber>
    </submittedName>
</protein>
<dbReference type="Proteomes" id="UP001632038">
    <property type="component" value="Unassembled WGS sequence"/>
</dbReference>
<keyword evidence="1" id="KW-0378">Hydrolase</keyword>
<dbReference type="GO" id="GO:0008962">
    <property type="term" value="F:phosphatidylglycerophosphatase activity"/>
    <property type="evidence" value="ECO:0007669"/>
    <property type="project" value="UniProtKB-EC"/>
</dbReference>
<accession>A0ABD3D894</accession>
<dbReference type="AlphaFoldDB" id="A0ABD3D894"/>
<dbReference type="EMBL" id="JAVIJP010000019">
    <property type="protein sequence ID" value="KAL3638550.1"/>
    <property type="molecule type" value="Genomic_DNA"/>
</dbReference>
<proteinExistence type="predicted"/>
<evidence type="ECO:0000313" key="1">
    <source>
        <dbReference type="EMBL" id="KAL3638550.1"/>
    </source>
</evidence>
<dbReference type="InterPro" id="IPR027706">
    <property type="entry name" value="PGP_Pase"/>
</dbReference>
<organism evidence="1 2">
    <name type="scientific">Castilleja foliolosa</name>
    <dbReference type="NCBI Taxonomy" id="1961234"/>
    <lineage>
        <taxon>Eukaryota</taxon>
        <taxon>Viridiplantae</taxon>
        <taxon>Streptophyta</taxon>
        <taxon>Embryophyta</taxon>
        <taxon>Tracheophyta</taxon>
        <taxon>Spermatophyta</taxon>
        <taxon>Magnoliopsida</taxon>
        <taxon>eudicotyledons</taxon>
        <taxon>Gunneridae</taxon>
        <taxon>Pentapetalae</taxon>
        <taxon>asterids</taxon>
        <taxon>lamiids</taxon>
        <taxon>Lamiales</taxon>
        <taxon>Orobanchaceae</taxon>
        <taxon>Pedicularideae</taxon>
        <taxon>Castillejinae</taxon>
        <taxon>Castilleja</taxon>
    </lineage>
</organism>
<sequence length="79" mass="8676">MGANFNNPRLYNIVVFSNSAVIVRDDPDDRKAAALEDAIGIKVIRHGVKKPAGAVEEIESHFGCKSSRLIMEPLIVRSQ</sequence>
<evidence type="ECO:0000313" key="2">
    <source>
        <dbReference type="Proteomes" id="UP001632038"/>
    </source>
</evidence>
<comment type="caution">
    <text evidence="1">The sequence shown here is derived from an EMBL/GenBank/DDBJ whole genome shotgun (WGS) entry which is preliminary data.</text>
</comment>